<feature type="chain" id="PRO_5043571952" evidence="6">
    <location>
        <begin position="22"/>
        <end position="553"/>
    </location>
</feature>
<comment type="subcellular location">
    <subcellularLocation>
        <location evidence="1">Cell envelope</location>
    </subcellularLocation>
</comment>
<evidence type="ECO:0000313" key="8">
    <source>
        <dbReference type="EMBL" id="BDR59223.1"/>
    </source>
</evidence>
<dbReference type="CDD" id="cd08504">
    <property type="entry name" value="PBP2_OppA"/>
    <property type="match status" value="1"/>
</dbReference>
<dbReference type="RefSeq" id="WP_317635029.1">
    <property type="nucleotide sequence ID" value="NZ_AP026802.1"/>
</dbReference>
<evidence type="ECO:0000256" key="2">
    <source>
        <dbReference type="ARBA" id="ARBA00005695"/>
    </source>
</evidence>
<accession>A0AAU9DYG2</accession>
<proteinExistence type="inferred from homology"/>
<evidence type="ECO:0000256" key="5">
    <source>
        <dbReference type="ARBA" id="ARBA00022856"/>
    </source>
</evidence>
<evidence type="ECO:0000256" key="4">
    <source>
        <dbReference type="ARBA" id="ARBA00022729"/>
    </source>
</evidence>
<dbReference type="Gene3D" id="3.90.76.10">
    <property type="entry name" value="Dipeptide-binding Protein, Domain 1"/>
    <property type="match status" value="1"/>
</dbReference>
<name>A0AAU9DYG2_9LACO</name>
<dbReference type="GO" id="GO:0043190">
    <property type="term" value="C:ATP-binding cassette (ABC) transporter complex"/>
    <property type="evidence" value="ECO:0007669"/>
    <property type="project" value="InterPro"/>
</dbReference>
<dbReference type="Gene3D" id="3.40.190.10">
    <property type="entry name" value="Periplasmic binding protein-like II"/>
    <property type="match status" value="1"/>
</dbReference>
<dbReference type="FunFam" id="3.10.105.10:FF:000001">
    <property type="entry name" value="Oligopeptide ABC transporter, oligopeptide-binding protein"/>
    <property type="match status" value="1"/>
</dbReference>
<dbReference type="GO" id="GO:1904680">
    <property type="term" value="F:peptide transmembrane transporter activity"/>
    <property type="evidence" value="ECO:0007669"/>
    <property type="project" value="TreeGrafter"/>
</dbReference>
<evidence type="ECO:0000256" key="1">
    <source>
        <dbReference type="ARBA" id="ARBA00004196"/>
    </source>
</evidence>
<evidence type="ECO:0000256" key="6">
    <source>
        <dbReference type="SAM" id="SignalP"/>
    </source>
</evidence>
<dbReference type="Pfam" id="PF00496">
    <property type="entry name" value="SBP_bac_5"/>
    <property type="match status" value="1"/>
</dbReference>
<feature type="signal peptide" evidence="6">
    <location>
        <begin position="1"/>
        <end position="21"/>
    </location>
</feature>
<dbReference type="EMBL" id="AP026802">
    <property type="protein sequence ID" value="BDR59223.1"/>
    <property type="molecule type" value="Genomic_DNA"/>
</dbReference>
<dbReference type="AlphaFoldDB" id="A0AAU9DYG2"/>
<protein>
    <submittedName>
        <fullName evidence="8">Peptide ABC transporter substrate-binding protein</fullName>
    </submittedName>
</protein>
<evidence type="ECO:0000259" key="7">
    <source>
        <dbReference type="Pfam" id="PF00496"/>
    </source>
</evidence>
<reference evidence="8 9" key="1">
    <citation type="journal article" date="2023" name="Microbiol. Spectr.">
        <title>Symbiosis of Carpenter Bees with Uncharacterized Lactic Acid Bacteria Showing NAD Auxotrophy.</title>
        <authorList>
            <person name="Kawasaki S."/>
            <person name="Ozawa K."/>
            <person name="Mori T."/>
            <person name="Yamamoto A."/>
            <person name="Ito M."/>
            <person name="Ohkuma M."/>
            <person name="Sakamoto M."/>
            <person name="Matsutani M."/>
        </authorList>
    </citation>
    <scope>NUCLEOTIDE SEQUENCE [LARGE SCALE GENOMIC DNA]</scope>
    <source>
        <strain evidence="8 9">XA3</strain>
    </source>
</reference>
<dbReference type="FunFam" id="3.90.76.10:FF:000001">
    <property type="entry name" value="Oligopeptide ABC transporter substrate-binding protein"/>
    <property type="match status" value="1"/>
</dbReference>
<keyword evidence="5" id="KW-0653">Protein transport</keyword>
<dbReference type="KEGG" id="xap:XA3_16640"/>
<organism evidence="8 9">
    <name type="scientific">Xylocopilactobacillus apicola</name>
    <dbReference type="NCBI Taxonomy" id="2932184"/>
    <lineage>
        <taxon>Bacteria</taxon>
        <taxon>Bacillati</taxon>
        <taxon>Bacillota</taxon>
        <taxon>Bacilli</taxon>
        <taxon>Lactobacillales</taxon>
        <taxon>Lactobacillaceae</taxon>
        <taxon>Xylocopilactobacillus</taxon>
    </lineage>
</organism>
<dbReference type="InterPro" id="IPR000914">
    <property type="entry name" value="SBP_5_dom"/>
</dbReference>
<keyword evidence="5" id="KW-0571">Peptide transport</keyword>
<feature type="domain" description="Solute-binding protein family 5" evidence="7">
    <location>
        <begin position="81"/>
        <end position="472"/>
    </location>
</feature>
<comment type="similarity">
    <text evidence="2">Belongs to the bacterial solute-binding protein 5 family.</text>
</comment>
<dbReference type="Gene3D" id="3.10.105.10">
    <property type="entry name" value="Dipeptide-binding Protein, Domain 3"/>
    <property type="match status" value="1"/>
</dbReference>
<dbReference type="PANTHER" id="PTHR30290:SF10">
    <property type="entry name" value="PERIPLASMIC OLIGOPEPTIDE-BINDING PROTEIN-RELATED"/>
    <property type="match status" value="1"/>
</dbReference>
<dbReference type="GO" id="GO:0015833">
    <property type="term" value="P:peptide transport"/>
    <property type="evidence" value="ECO:0007669"/>
    <property type="project" value="UniProtKB-KW"/>
</dbReference>
<gene>
    <name evidence="8" type="ORF">XA3_16640</name>
</gene>
<keyword evidence="4 6" id="KW-0732">Signal</keyword>
<dbReference type="PROSITE" id="PS51257">
    <property type="entry name" value="PROKAR_LIPOPROTEIN"/>
    <property type="match status" value="1"/>
</dbReference>
<keyword evidence="3" id="KW-0813">Transport</keyword>
<dbReference type="InterPro" id="IPR030678">
    <property type="entry name" value="Peptide/Ni-bd"/>
</dbReference>
<dbReference type="Proteomes" id="UP001321861">
    <property type="component" value="Chromosome"/>
</dbReference>
<dbReference type="GO" id="GO:0030288">
    <property type="term" value="C:outer membrane-bounded periplasmic space"/>
    <property type="evidence" value="ECO:0007669"/>
    <property type="project" value="UniProtKB-ARBA"/>
</dbReference>
<dbReference type="PANTHER" id="PTHR30290">
    <property type="entry name" value="PERIPLASMIC BINDING COMPONENT OF ABC TRANSPORTER"/>
    <property type="match status" value="1"/>
</dbReference>
<evidence type="ECO:0000313" key="9">
    <source>
        <dbReference type="Proteomes" id="UP001321861"/>
    </source>
</evidence>
<keyword evidence="9" id="KW-1185">Reference proteome</keyword>
<evidence type="ECO:0000256" key="3">
    <source>
        <dbReference type="ARBA" id="ARBA00022448"/>
    </source>
</evidence>
<dbReference type="SUPFAM" id="SSF53850">
    <property type="entry name" value="Periplasmic binding protein-like II"/>
    <property type="match status" value="1"/>
</dbReference>
<sequence>MKAKKLLIASTVVLLSMGVLSGCSSSSNSSQPAKKDSHDSVIRISEKDVIATMDSSLNTDAAGSQNLNNTMDGLYRYKGKKIEPAIATKIVKPTNNGLTYTFPLRKNALWSNGDPVTAEDFVFAWKRTVNPETKSQYAYIYEGIANAKEINAGSKPVDSLGVKAIDKYTLEVTLEKPIPYFDQLMTFFNFYPQNQKAVEKWGKKYGTSSKTLVFNGPYKLVDWNGANNSWTEVKNDRYWNAKEVKVKKLQYQVVKDPSTALNLYQSNKLDRALVSGDIAKQMKGSDGYGLAKKNVTLYVTPNLKTQPILNNLKIRRALSLSINRKQLTNKILGDGSVPVSSFMPSNMAFDPKDSSKDFVKETSTTAALYGKYDPNEAKKLWEEGLKETGNSGKTFNMTLLSDDQDNSKKQSEFLQNQFEKLPGLKITLSNVPGKTRSTRQKSGDFDLTVSAWGADFPDPINFLTLLTSDSSYNTGKWEEPKYDSLINQSLNEDANNPSARWKDMLAAQDILNEQQAVFPLYQQAEAWMTSKKVKNFVLTGGDTYNMAEVKLEN</sequence>
<dbReference type="PIRSF" id="PIRSF002741">
    <property type="entry name" value="MppA"/>
    <property type="match status" value="1"/>
</dbReference>
<dbReference type="InterPro" id="IPR039424">
    <property type="entry name" value="SBP_5"/>
</dbReference>